<accession>A0A0L1JTP7</accession>
<gene>
    <name evidence="2" type="ORF">ATO11_00320</name>
</gene>
<dbReference type="Pfam" id="PF11695">
    <property type="entry name" value="DUF3291"/>
    <property type="match status" value="1"/>
</dbReference>
<evidence type="ECO:0000313" key="2">
    <source>
        <dbReference type="EMBL" id="KNG95136.1"/>
    </source>
</evidence>
<name>A0A0L1JTP7_9RHOB</name>
<dbReference type="OrthoDB" id="2376237at2"/>
<feature type="domain" description="DUF3291" evidence="1">
    <location>
        <begin position="3"/>
        <end position="133"/>
    </location>
</feature>
<dbReference type="Proteomes" id="UP000036938">
    <property type="component" value="Unassembled WGS sequence"/>
</dbReference>
<dbReference type="AlphaFoldDB" id="A0A0L1JTP7"/>
<evidence type="ECO:0000313" key="3">
    <source>
        <dbReference type="Proteomes" id="UP000036938"/>
    </source>
</evidence>
<dbReference type="InterPro" id="IPR011008">
    <property type="entry name" value="Dimeric_a/b-barrel"/>
</dbReference>
<organism evidence="2 3">
    <name type="scientific">Pseudaestuariivita atlantica</name>
    <dbReference type="NCBI Taxonomy" id="1317121"/>
    <lineage>
        <taxon>Bacteria</taxon>
        <taxon>Pseudomonadati</taxon>
        <taxon>Pseudomonadota</taxon>
        <taxon>Alphaproteobacteria</taxon>
        <taxon>Rhodobacterales</taxon>
        <taxon>Paracoccaceae</taxon>
        <taxon>Pseudaestuariivita</taxon>
    </lineage>
</organism>
<proteinExistence type="predicted"/>
<comment type="caution">
    <text evidence="2">The sequence shown here is derived from an EMBL/GenBank/DDBJ whole genome shotgun (WGS) entry which is preliminary data.</text>
</comment>
<dbReference type="SUPFAM" id="SSF54909">
    <property type="entry name" value="Dimeric alpha+beta barrel"/>
    <property type="match status" value="1"/>
</dbReference>
<keyword evidence="3" id="KW-1185">Reference proteome</keyword>
<dbReference type="InterPro" id="IPR021708">
    <property type="entry name" value="DUF3291"/>
</dbReference>
<sequence>MAIAQMNWGRMTHPLTHPDMSELASSLDAVYRAAEQHPGFIWRVPDEDAARQLAALGHDPQISATVSVWTDLETLRSYTFSGAHGAFLARAREWFDVVEGPQLVIWDVRADHRPTFADAFDRLAHLRDHGPSPCGRGWDG</sequence>
<reference evidence="2 3" key="1">
    <citation type="journal article" date="2015" name="Int. J. Syst. Evol. Microbiol.">
        <title>Aestuariivita atlantica sp. nov., isolated from deep sea sediment of the Atlantic Ocean.</title>
        <authorList>
            <person name="Li G."/>
            <person name="Lai Q."/>
            <person name="Du Y."/>
            <person name="Liu X."/>
            <person name="Sun F."/>
            <person name="Shao Z."/>
        </authorList>
    </citation>
    <scope>NUCLEOTIDE SEQUENCE [LARGE SCALE GENOMIC DNA]</scope>
    <source>
        <strain evidence="2 3">22II-S11-z3</strain>
    </source>
</reference>
<dbReference type="STRING" id="1317121.ATO11_00320"/>
<dbReference type="EMBL" id="AQQZ01000001">
    <property type="protein sequence ID" value="KNG95136.1"/>
    <property type="molecule type" value="Genomic_DNA"/>
</dbReference>
<protein>
    <recommendedName>
        <fullName evidence="1">DUF3291 domain-containing protein</fullName>
    </recommendedName>
</protein>
<evidence type="ECO:0000259" key="1">
    <source>
        <dbReference type="Pfam" id="PF11695"/>
    </source>
</evidence>